<dbReference type="InterPro" id="IPR006102">
    <property type="entry name" value="Ig-like_GH2"/>
</dbReference>
<dbReference type="SUPFAM" id="SSF49303">
    <property type="entry name" value="beta-Galactosidase/glucuronidase domain"/>
    <property type="match status" value="1"/>
</dbReference>
<keyword evidence="4 6" id="KW-0378">Hydrolase</keyword>
<dbReference type="KEGG" id="wjo:FOL01_1010"/>
<dbReference type="Pfam" id="PF02836">
    <property type="entry name" value="Glyco_hydro_2_C"/>
    <property type="match status" value="1"/>
</dbReference>
<dbReference type="RefSeq" id="WP_075269688.1">
    <property type="nucleotide sequence ID" value="NZ_CP014332.1"/>
</dbReference>
<dbReference type="InterPro" id="IPR008979">
    <property type="entry name" value="Galactose-bd-like_sf"/>
</dbReference>
<proteinExistence type="inferred from homology"/>
<dbReference type="Gene3D" id="2.60.120.260">
    <property type="entry name" value="Galactose-binding domain-like"/>
    <property type="match status" value="1"/>
</dbReference>
<dbReference type="SUPFAM" id="SSF51445">
    <property type="entry name" value="(Trans)glycosidases"/>
    <property type="match status" value="1"/>
</dbReference>
<gene>
    <name evidence="10" type="ORF">FOL01_1010</name>
</gene>
<dbReference type="Proteomes" id="UP000185473">
    <property type="component" value="Chromosome"/>
</dbReference>
<evidence type="ECO:0000313" key="11">
    <source>
        <dbReference type="Proteomes" id="UP000185473"/>
    </source>
</evidence>
<dbReference type="Pfam" id="PF02837">
    <property type="entry name" value="Glyco_hydro_2_N"/>
    <property type="match status" value="1"/>
</dbReference>
<comment type="catalytic activity">
    <reaction evidence="1">
        <text>Hydrolysis of terminal non-reducing beta-D-galactose residues in beta-D-galactosides.</text>
        <dbReference type="EC" id="3.2.1.23"/>
    </reaction>
</comment>
<organism evidence="10 11">
    <name type="scientific">Weissella jogaejeotgali</name>
    <dbReference type="NCBI Taxonomy" id="1631871"/>
    <lineage>
        <taxon>Bacteria</taxon>
        <taxon>Bacillati</taxon>
        <taxon>Bacillota</taxon>
        <taxon>Bacilli</taxon>
        <taxon>Lactobacillales</taxon>
        <taxon>Lactobacillaceae</taxon>
        <taxon>Weissella</taxon>
    </lineage>
</organism>
<dbReference type="GO" id="GO:0009341">
    <property type="term" value="C:beta-galactosidase complex"/>
    <property type="evidence" value="ECO:0007669"/>
    <property type="project" value="TreeGrafter"/>
</dbReference>
<dbReference type="GO" id="GO:0005990">
    <property type="term" value="P:lactose catabolic process"/>
    <property type="evidence" value="ECO:0007669"/>
    <property type="project" value="TreeGrafter"/>
</dbReference>
<dbReference type="GO" id="GO:0004565">
    <property type="term" value="F:beta-galactosidase activity"/>
    <property type="evidence" value="ECO:0007669"/>
    <property type="project" value="UniProtKB-EC"/>
</dbReference>
<dbReference type="InterPro" id="IPR017853">
    <property type="entry name" value="GH"/>
</dbReference>
<evidence type="ECO:0000259" key="9">
    <source>
        <dbReference type="Pfam" id="PF02837"/>
    </source>
</evidence>
<feature type="domain" description="Glycoside hydrolase family 2 immunoglobulin-like beta-sandwich" evidence="7">
    <location>
        <begin position="230"/>
        <end position="331"/>
    </location>
</feature>
<dbReference type="EMBL" id="CP014332">
    <property type="protein sequence ID" value="APS41869.1"/>
    <property type="molecule type" value="Genomic_DNA"/>
</dbReference>
<dbReference type="SUPFAM" id="SSF49785">
    <property type="entry name" value="Galactose-binding domain-like"/>
    <property type="match status" value="1"/>
</dbReference>
<dbReference type="Gene3D" id="3.20.20.80">
    <property type="entry name" value="Glycosidases"/>
    <property type="match status" value="1"/>
</dbReference>
<dbReference type="Pfam" id="PF00703">
    <property type="entry name" value="Glyco_hydro_2"/>
    <property type="match status" value="1"/>
</dbReference>
<evidence type="ECO:0000256" key="4">
    <source>
        <dbReference type="ARBA" id="ARBA00022801"/>
    </source>
</evidence>
<dbReference type="PANTHER" id="PTHR46323">
    <property type="entry name" value="BETA-GALACTOSIDASE"/>
    <property type="match status" value="1"/>
</dbReference>
<dbReference type="InterPro" id="IPR013783">
    <property type="entry name" value="Ig-like_fold"/>
</dbReference>
<dbReference type="InterPro" id="IPR023230">
    <property type="entry name" value="Glyco_hydro_2_CS"/>
</dbReference>
<name>A0A1L6RBD7_9LACO</name>
<accession>A0A1L6RBD7</accession>
<feature type="domain" description="Glycosyl hydrolases family 2 sugar binding" evidence="9">
    <location>
        <begin position="42"/>
        <end position="227"/>
    </location>
</feature>
<evidence type="ECO:0000256" key="2">
    <source>
        <dbReference type="ARBA" id="ARBA00007401"/>
    </source>
</evidence>
<feature type="domain" description="Glycoside hydrolase family 2 catalytic" evidence="8">
    <location>
        <begin position="338"/>
        <end position="626"/>
    </location>
</feature>
<reference evidence="10 11" key="1">
    <citation type="submission" date="2016-02" db="EMBL/GenBank/DDBJ databases">
        <title>Complete Genome Sequence of Weissella jogaejeotgali FOL01.</title>
        <authorList>
            <person name="Lee J.-H."/>
            <person name="Ku H.-J."/>
        </authorList>
    </citation>
    <scope>NUCLEOTIDE SEQUENCE [LARGE SCALE GENOMIC DNA]</scope>
    <source>
        <strain evidence="10 11">FOL01</strain>
    </source>
</reference>
<protein>
    <recommendedName>
        <fullName evidence="3">beta-galactosidase</fullName>
        <ecNumber evidence="3">3.2.1.23</ecNumber>
    </recommendedName>
</protein>
<dbReference type="InterPro" id="IPR050347">
    <property type="entry name" value="Bact_Beta-galactosidase"/>
</dbReference>
<dbReference type="InterPro" id="IPR036156">
    <property type="entry name" value="Beta-gal/glucu_dom_sf"/>
</dbReference>
<evidence type="ECO:0000259" key="7">
    <source>
        <dbReference type="Pfam" id="PF00703"/>
    </source>
</evidence>
<comment type="similarity">
    <text evidence="2 6">Belongs to the glycosyl hydrolase 2 family.</text>
</comment>
<evidence type="ECO:0000259" key="8">
    <source>
        <dbReference type="Pfam" id="PF02836"/>
    </source>
</evidence>
<dbReference type="PROSITE" id="PS00719">
    <property type="entry name" value="GLYCOSYL_HYDROL_F2_1"/>
    <property type="match status" value="1"/>
</dbReference>
<evidence type="ECO:0000256" key="6">
    <source>
        <dbReference type="RuleBase" id="RU361154"/>
    </source>
</evidence>
<dbReference type="PANTHER" id="PTHR46323:SF2">
    <property type="entry name" value="BETA-GALACTOSIDASE"/>
    <property type="match status" value="1"/>
</dbReference>
<dbReference type="EC" id="3.2.1.23" evidence="3"/>
<dbReference type="STRING" id="1631871.FOL01_1010"/>
<evidence type="ECO:0000256" key="5">
    <source>
        <dbReference type="ARBA" id="ARBA00023295"/>
    </source>
</evidence>
<dbReference type="InterPro" id="IPR006104">
    <property type="entry name" value="Glyco_hydro_2_N"/>
</dbReference>
<keyword evidence="5 6" id="KW-0326">Glycosidase</keyword>
<dbReference type="InterPro" id="IPR006103">
    <property type="entry name" value="Glyco_hydro_2_cat"/>
</dbReference>
<dbReference type="PRINTS" id="PR00132">
    <property type="entry name" value="GLHYDRLASE2"/>
</dbReference>
<dbReference type="Gene3D" id="2.60.40.10">
    <property type="entry name" value="Immunoglobulins"/>
    <property type="match status" value="1"/>
</dbReference>
<evidence type="ECO:0000256" key="1">
    <source>
        <dbReference type="ARBA" id="ARBA00001412"/>
    </source>
</evidence>
<keyword evidence="11" id="KW-1185">Reference proteome</keyword>
<dbReference type="OrthoDB" id="9762066at2"/>
<dbReference type="AlphaFoldDB" id="A0A1L6RBD7"/>
<evidence type="ECO:0000313" key="10">
    <source>
        <dbReference type="EMBL" id="APS41869.1"/>
    </source>
</evidence>
<dbReference type="PROSITE" id="PS00608">
    <property type="entry name" value="GLYCOSYL_HYDROL_F2_2"/>
    <property type="match status" value="1"/>
</dbReference>
<dbReference type="InterPro" id="IPR006101">
    <property type="entry name" value="Glyco_hydro_2"/>
</dbReference>
<evidence type="ECO:0000256" key="3">
    <source>
        <dbReference type="ARBA" id="ARBA00012756"/>
    </source>
</evidence>
<sequence>MTAKLEWLDDPTVFRVGKLPAHSDHTVYRSAAEITQGESSLISSLDGTWRFHFAKTPAERLLNFEDINFNTENFDDIQVPGHIELQNFGQIQYINTLYPWEGKIYRRPPYALGPDKTYPGIFSDASDNTVGQYVKTFNLPENFNGHDVHIQFDGVEEAMYIWLNGQFIGYSEDSFSRAEFDLTPYLVAGENKLAVEVFKYSTAAFIEDQDMFRFSGIFRSVNLIAIPQVNVVDVHLKPVVAADLHSGDLSIGLTLAGDLTDTTAQITVNNPRGETVLDRTVTAEQHIHLSEAFDDIALWSHRQPDLYELTITIFDSDKQIIAVVPYNFGFRRLVKDDDNRVTINGVPLHLNGVNRHEWSPVGGRNVTLDEMETDIEIFKENNINAVRTSHYPNQIPWYGMCDEAGIYMMAETNLESHGSWQKMGAVEPSYNIPGSIPEWLDVVLDRAKSNFEQFKNHPSILFWSLGNESYTGDNTVAMDQYFKSVDDSRLTHYEGIFQNRVDEDRMSDVESRMYASPADIKDYLSNNPKKPYLNCEYMHSMGNSVGGFDEYVQLYDEFDTYLGGFIWDYIDQALYVTDEVTGKQVLRYGGDFDERHSDYEFSGDGIVFANRQPKPAIQEVSYYYGRYDN</sequence>
<dbReference type="InterPro" id="IPR023232">
    <property type="entry name" value="Glyco_hydro_2_AS"/>
</dbReference>